<dbReference type="GO" id="GO:0016491">
    <property type="term" value="F:oxidoreductase activity"/>
    <property type="evidence" value="ECO:0007669"/>
    <property type="project" value="UniProtKB-KW"/>
</dbReference>
<keyword evidence="3" id="KW-0285">Flavoprotein</keyword>
<dbReference type="AlphaFoldDB" id="A0AAE0IZJ6"/>
<dbReference type="PANTHER" id="PTHR42973">
    <property type="entry name" value="BINDING OXIDOREDUCTASE, PUTATIVE (AFU_ORTHOLOGUE AFUA_1G17690)-RELATED"/>
    <property type="match status" value="1"/>
</dbReference>
<evidence type="ECO:0000256" key="3">
    <source>
        <dbReference type="ARBA" id="ARBA00022630"/>
    </source>
</evidence>
<evidence type="ECO:0000313" key="7">
    <source>
        <dbReference type="EMBL" id="KAK3334192.1"/>
    </source>
</evidence>
<keyword evidence="5" id="KW-0560">Oxidoreductase</keyword>
<keyword evidence="4" id="KW-0274">FAD</keyword>
<reference evidence="7" key="2">
    <citation type="submission" date="2023-06" db="EMBL/GenBank/DDBJ databases">
        <authorList>
            <consortium name="Lawrence Berkeley National Laboratory"/>
            <person name="Haridas S."/>
            <person name="Hensen N."/>
            <person name="Bonometti L."/>
            <person name="Westerberg I."/>
            <person name="Brannstrom I.O."/>
            <person name="Guillou S."/>
            <person name="Cros-Aarteil S."/>
            <person name="Calhoun S."/>
            <person name="Kuo A."/>
            <person name="Mondo S."/>
            <person name="Pangilinan J."/>
            <person name="Riley R."/>
            <person name="Labutti K."/>
            <person name="Andreopoulos B."/>
            <person name="Lipzen A."/>
            <person name="Chen C."/>
            <person name="Yanf M."/>
            <person name="Daum C."/>
            <person name="Ng V."/>
            <person name="Clum A."/>
            <person name="Steindorff A."/>
            <person name="Ohm R."/>
            <person name="Martin F."/>
            <person name="Silar P."/>
            <person name="Natvig D."/>
            <person name="Lalanne C."/>
            <person name="Gautier V."/>
            <person name="Ament-Velasquez S.L."/>
            <person name="Kruys A."/>
            <person name="Hutchinson M.I."/>
            <person name="Powell A.J."/>
            <person name="Barry K."/>
            <person name="Miller A.N."/>
            <person name="Grigoriev I.V."/>
            <person name="Debuchy R."/>
            <person name="Gladieux P."/>
            <person name="Thoren M.H."/>
            <person name="Johannesson H."/>
        </authorList>
    </citation>
    <scope>NUCLEOTIDE SEQUENCE</scope>
    <source>
        <strain evidence="7">SMH4131-1</strain>
    </source>
</reference>
<dbReference type="InterPro" id="IPR050416">
    <property type="entry name" value="FAD-linked_Oxidoreductase"/>
</dbReference>
<reference evidence="7" key="1">
    <citation type="journal article" date="2023" name="Mol. Phylogenet. Evol.">
        <title>Genome-scale phylogeny and comparative genomics of the fungal order Sordariales.</title>
        <authorList>
            <person name="Hensen N."/>
            <person name="Bonometti L."/>
            <person name="Westerberg I."/>
            <person name="Brannstrom I.O."/>
            <person name="Guillou S."/>
            <person name="Cros-Aarteil S."/>
            <person name="Calhoun S."/>
            <person name="Haridas S."/>
            <person name="Kuo A."/>
            <person name="Mondo S."/>
            <person name="Pangilinan J."/>
            <person name="Riley R."/>
            <person name="LaButti K."/>
            <person name="Andreopoulos B."/>
            <person name="Lipzen A."/>
            <person name="Chen C."/>
            <person name="Yan M."/>
            <person name="Daum C."/>
            <person name="Ng V."/>
            <person name="Clum A."/>
            <person name="Steindorff A."/>
            <person name="Ohm R.A."/>
            <person name="Martin F."/>
            <person name="Silar P."/>
            <person name="Natvig D.O."/>
            <person name="Lalanne C."/>
            <person name="Gautier V."/>
            <person name="Ament-Velasquez S.L."/>
            <person name="Kruys A."/>
            <person name="Hutchinson M.I."/>
            <person name="Powell A.J."/>
            <person name="Barry K."/>
            <person name="Miller A.N."/>
            <person name="Grigoriev I.V."/>
            <person name="Debuchy R."/>
            <person name="Gladieux P."/>
            <person name="Hiltunen Thoren M."/>
            <person name="Johannesson H."/>
        </authorList>
    </citation>
    <scope>NUCLEOTIDE SEQUENCE</scope>
    <source>
        <strain evidence="7">SMH4131-1</strain>
    </source>
</reference>
<feature type="domain" description="FAD-binding PCMH-type" evidence="6">
    <location>
        <begin position="75"/>
        <end position="249"/>
    </location>
</feature>
<dbReference type="InterPro" id="IPR036318">
    <property type="entry name" value="FAD-bd_PCMH-like_sf"/>
</dbReference>
<sequence length="511" mass="56529">MIQLKLQVLQTRDWFLSLTSLLLLSSGFLTTPSLFVSASGIPPRIQHDLGHFLSPTALIVLPGSPRYAELAVRWQDGGRPNYGVIVVPATSKDVSESIKYANAHGIPFLAQSGGHGSWYGMSKLQDGMGIWMHNLSKVEVSHDGKSATLGGGLYVDDVIRELWAVGKQTTTGTCNCVGAVSPGLGGGHGFLQGQVGLATDQIISAQVVLADGRLVTVSDRSNQDLHWGLRGAGHNFGIVTEMQYKVYDATAKPEWSYEFFTFRGDQLEALYSLTNRMMRYQPAEVIHWSRWFKNMTVDPENAIIQYSITFNGPIDALNAYNRPIHALNPVDSFSGTTDYPGLAVVNGYTVDGYLCANGKGALSLYPIIVDDYDMPGTRKMYDLYNKMLHTVDAFAAGSFVLLEGYSWQAMQAVAAESTAYPHRDQRLLLSPLINFADVKNRTLATLATYWGEAMRTAGFGSNKRRSYVNYAKGSESLQSMYGYEPWRLQKLRQLKKKYDPTEQFGFFAPIK</sequence>
<dbReference type="EMBL" id="JAUEPO010000002">
    <property type="protein sequence ID" value="KAK3334192.1"/>
    <property type="molecule type" value="Genomic_DNA"/>
</dbReference>
<dbReference type="Proteomes" id="UP001286456">
    <property type="component" value="Unassembled WGS sequence"/>
</dbReference>
<comment type="caution">
    <text evidence="7">The sequence shown here is derived from an EMBL/GenBank/DDBJ whole genome shotgun (WGS) entry which is preliminary data.</text>
</comment>
<keyword evidence="8" id="KW-1185">Reference proteome</keyword>
<dbReference type="PANTHER" id="PTHR42973:SF9">
    <property type="entry name" value="FAD-BINDING PCMH-TYPE DOMAIN-CONTAINING PROTEIN-RELATED"/>
    <property type="match status" value="1"/>
</dbReference>
<evidence type="ECO:0000313" key="8">
    <source>
        <dbReference type="Proteomes" id="UP001286456"/>
    </source>
</evidence>
<evidence type="ECO:0000256" key="1">
    <source>
        <dbReference type="ARBA" id="ARBA00001974"/>
    </source>
</evidence>
<dbReference type="Gene3D" id="3.30.465.10">
    <property type="match status" value="1"/>
</dbReference>
<comment type="similarity">
    <text evidence="2">Belongs to the oxygen-dependent FAD-linked oxidoreductase family.</text>
</comment>
<name>A0AAE0IZJ6_9PEZI</name>
<evidence type="ECO:0000259" key="6">
    <source>
        <dbReference type="PROSITE" id="PS51387"/>
    </source>
</evidence>
<dbReference type="InterPro" id="IPR006094">
    <property type="entry name" value="Oxid_FAD_bind_N"/>
</dbReference>
<dbReference type="PROSITE" id="PS51387">
    <property type="entry name" value="FAD_PCMH"/>
    <property type="match status" value="1"/>
</dbReference>
<organism evidence="7 8">
    <name type="scientific">Cercophora scortea</name>
    <dbReference type="NCBI Taxonomy" id="314031"/>
    <lineage>
        <taxon>Eukaryota</taxon>
        <taxon>Fungi</taxon>
        <taxon>Dikarya</taxon>
        <taxon>Ascomycota</taxon>
        <taxon>Pezizomycotina</taxon>
        <taxon>Sordariomycetes</taxon>
        <taxon>Sordariomycetidae</taxon>
        <taxon>Sordariales</taxon>
        <taxon>Lasiosphaeriaceae</taxon>
        <taxon>Cercophora</taxon>
    </lineage>
</organism>
<dbReference type="Pfam" id="PF08031">
    <property type="entry name" value="BBE"/>
    <property type="match status" value="1"/>
</dbReference>
<evidence type="ECO:0000256" key="4">
    <source>
        <dbReference type="ARBA" id="ARBA00022827"/>
    </source>
</evidence>
<comment type="cofactor">
    <cofactor evidence="1">
        <name>FAD</name>
        <dbReference type="ChEBI" id="CHEBI:57692"/>
    </cofactor>
</comment>
<dbReference type="GO" id="GO:0071949">
    <property type="term" value="F:FAD binding"/>
    <property type="evidence" value="ECO:0007669"/>
    <property type="project" value="InterPro"/>
</dbReference>
<dbReference type="InterPro" id="IPR016169">
    <property type="entry name" value="FAD-bd_PCMH_sub2"/>
</dbReference>
<dbReference type="SUPFAM" id="SSF56176">
    <property type="entry name" value="FAD-binding/transporter-associated domain-like"/>
    <property type="match status" value="1"/>
</dbReference>
<dbReference type="Gene3D" id="3.40.462.20">
    <property type="match status" value="1"/>
</dbReference>
<dbReference type="InterPro" id="IPR012951">
    <property type="entry name" value="BBE"/>
</dbReference>
<proteinExistence type="inferred from homology"/>
<dbReference type="InterPro" id="IPR016166">
    <property type="entry name" value="FAD-bd_PCMH"/>
</dbReference>
<gene>
    <name evidence="7" type="ORF">B0T19DRAFT_370031</name>
</gene>
<accession>A0AAE0IZJ6</accession>
<evidence type="ECO:0000256" key="2">
    <source>
        <dbReference type="ARBA" id="ARBA00005466"/>
    </source>
</evidence>
<dbReference type="Pfam" id="PF01565">
    <property type="entry name" value="FAD_binding_4"/>
    <property type="match status" value="1"/>
</dbReference>
<protein>
    <recommendedName>
        <fullName evidence="6">FAD-binding PCMH-type domain-containing protein</fullName>
    </recommendedName>
</protein>
<evidence type="ECO:0000256" key="5">
    <source>
        <dbReference type="ARBA" id="ARBA00023002"/>
    </source>
</evidence>